<evidence type="ECO:0000313" key="5">
    <source>
        <dbReference type="Proteomes" id="UP000199183"/>
    </source>
</evidence>
<keyword evidence="1" id="KW-0677">Repeat</keyword>
<dbReference type="RefSeq" id="WP_281245298.1">
    <property type="nucleotide sequence ID" value="NZ_FNRY01000001.1"/>
</dbReference>
<dbReference type="Proteomes" id="UP000199183">
    <property type="component" value="Unassembled WGS sequence"/>
</dbReference>
<sequence length="638" mass="70248">MSKDRQSSLMGLLVRSHEWLTAADLADAIGVTPRSIRSYIAALKTQAEPHTIIDSGPEGYRLNAEGYAAFRAQTGSIAPGDAPRERLYRLVRLLVDADDGVDVYDTAAALFVSDSTLEADLTRVRGLIADTGLAVRRAGSRVSLVGSELAQRRLLSRLFREESEHGMAALDAIQREFESESLGSFKTDLIAALERHGYYINDYGMDNVLLHIAIAADRAGKHQPIGDTGKSTGAEAELGGILRSLAATHFSPGLDESDIRYLSYLLATRAVAPGPESAAAAAASDYLSDDDLGRMRAIVARAAEEYLVDLSDEDFLTRLTLHVRNLLERAEDQAFSRNPLTKSIKSAYPMIYELAVFIASQLHDATGIDVNDDEIAYIAMHVGAHLHQQTRRDDLATCIIVCPNYYDMQAMLRERVAQSLGDALVVTRVIARSDVPWDRLDAEIVLTTIAPPVPAENIVRIQPFFGPGDVDRVRATLSRVRRQGRRAAIRDELLRYFDERLFVRDVSGLDEEGMIRLLGARMAELGIVDEAYVSAAIERERMSSTAFTEALAVPHAMAMTATRTSIAIAVNEHSLPWGDGRVNVVAFIAFSEAGRAQFQDVFDQFVEVFSEREDVNRIIRASRDFAGFIDELVRTMDG</sequence>
<keyword evidence="5" id="KW-1185">Reference proteome</keyword>
<dbReference type="Gene3D" id="3.40.930.10">
    <property type="entry name" value="Mannitol-specific EII, Chain A"/>
    <property type="match status" value="1"/>
</dbReference>
<dbReference type="InterPro" id="IPR016152">
    <property type="entry name" value="PTrfase/Anion_transptr"/>
</dbReference>
<protein>
    <submittedName>
        <fullName evidence="4">Transcriptional antiterminator, BglG family</fullName>
    </submittedName>
</protein>
<dbReference type="Pfam" id="PF08279">
    <property type="entry name" value="HTH_11"/>
    <property type="match status" value="1"/>
</dbReference>
<dbReference type="Gene3D" id="1.10.1790.10">
    <property type="entry name" value="PRD domain"/>
    <property type="match status" value="1"/>
</dbReference>
<dbReference type="InterPro" id="IPR011608">
    <property type="entry name" value="PRD"/>
</dbReference>
<evidence type="ECO:0000256" key="1">
    <source>
        <dbReference type="ARBA" id="ARBA00022737"/>
    </source>
</evidence>
<gene>
    <name evidence="4" type="ORF">SAMN04489806_0416</name>
</gene>
<feature type="domain" description="PTS EIIA type-2" evidence="2">
    <location>
        <begin position="495"/>
        <end position="636"/>
    </location>
</feature>
<dbReference type="InterPro" id="IPR036390">
    <property type="entry name" value="WH_DNA-bd_sf"/>
</dbReference>
<dbReference type="GO" id="GO:0006355">
    <property type="term" value="P:regulation of DNA-templated transcription"/>
    <property type="evidence" value="ECO:0007669"/>
    <property type="project" value="InterPro"/>
</dbReference>
<feature type="domain" description="PRD" evidence="3">
    <location>
        <begin position="286"/>
        <end position="392"/>
    </location>
</feature>
<dbReference type="Pfam" id="PF00359">
    <property type="entry name" value="PTS_EIIA_2"/>
    <property type="match status" value="1"/>
</dbReference>
<name>A0A1H4J134_9MICO</name>
<dbReference type="InterPro" id="IPR013196">
    <property type="entry name" value="HTH_11"/>
</dbReference>
<dbReference type="InterPro" id="IPR036634">
    <property type="entry name" value="PRD_sf"/>
</dbReference>
<reference evidence="4 5" key="1">
    <citation type="submission" date="2016-10" db="EMBL/GenBank/DDBJ databases">
        <authorList>
            <person name="de Groot N.N."/>
        </authorList>
    </citation>
    <scope>NUCLEOTIDE SEQUENCE [LARGE SCALE GENOMIC DNA]</scope>
    <source>
        <strain evidence="4 5">DSM 21799</strain>
    </source>
</reference>
<dbReference type="EMBL" id="FNRY01000001">
    <property type="protein sequence ID" value="SEB39795.1"/>
    <property type="molecule type" value="Genomic_DNA"/>
</dbReference>
<dbReference type="SUPFAM" id="SSF46785">
    <property type="entry name" value="Winged helix' DNA-binding domain"/>
    <property type="match status" value="1"/>
</dbReference>
<dbReference type="Pfam" id="PF00874">
    <property type="entry name" value="PRD"/>
    <property type="match status" value="1"/>
</dbReference>
<evidence type="ECO:0000313" key="4">
    <source>
        <dbReference type="EMBL" id="SEB39795.1"/>
    </source>
</evidence>
<accession>A0A1H4J134</accession>
<dbReference type="PANTHER" id="PTHR30185">
    <property type="entry name" value="CRYPTIC BETA-GLUCOSIDE BGL OPERON ANTITERMINATOR"/>
    <property type="match status" value="1"/>
</dbReference>
<dbReference type="PANTHER" id="PTHR30185:SF12">
    <property type="entry name" value="TRANSCRIPTIONAL REGULATOR MANR"/>
    <property type="match status" value="1"/>
</dbReference>
<dbReference type="InterPro" id="IPR050661">
    <property type="entry name" value="BglG_antiterminators"/>
</dbReference>
<proteinExistence type="predicted"/>
<dbReference type="InterPro" id="IPR036388">
    <property type="entry name" value="WH-like_DNA-bd_sf"/>
</dbReference>
<dbReference type="PROSITE" id="PS51094">
    <property type="entry name" value="PTS_EIIA_TYPE_2"/>
    <property type="match status" value="1"/>
</dbReference>
<dbReference type="Gene3D" id="1.10.10.10">
    <property type="entry name" value="Winged helix-like DNA-binding domain superfamily/Winged helix DNA-binding domain"/>
    <property type="match status" value="1"/>
</dbReference>
<dbReference type="PROSITE" id="PS51372">
    <property type="entry name" value="PRD_2"/>
    <property type="match status" value="1"/>
</dbReference>
<dbReference type="InterPro" id="IPR002178">
    <property type="entry name" value="PTS_EIIA_type-2_dom"/>
</dbReference>
<organism evidence="4 5">
    <name type="scientific">Paramicrobacterium humi</name>
    <dbReference type="NCBI Taxonomy" id="640635"/>
    <lineage>
        <taxon>Bacteria</taxon>
        <taxon>Bacillati</taxon>
        <taxon>Actinomycetota</taxon>
        <taxon>Actinomycetes</taxon>
        <taxon>Micrococcales</taxon>
        <taxon>Microbacteriaceae</taxon>
        <taxon>Paramicrobacterium</taxon>
    </lineage>
</organism>
<dbReference type="SUPFAM" id="SSF63520">
    <property type="entry name" value="PTS-regulatory domain, PRD"/>
    <property type="match status" value="1"/>
</dbReference>
<dbReference type="SUPFAM" id="SSF55804">
    <property type="entry name" value="Phoshotransferase/anion transport protein"/>
    <property type="match status" value="1"/>
</dbReference>
<evidence type="ECO:0000259" key="2">
    <source>
        <dbReference type="PROSITE" id="PS51094"/>
    </source>
</evidence>
<dbReference type="STRING" id="640635.SAMN04489806_0416"/>
<evidence type="ECO:0000259" key="3">
    <source>
        <dbReference type="PROSITE" id="PS51372"/>
    </source>
</evidence>
<dbReference type="AlphaFoldDB" id="A0A1H4J134"/>